<feature type="domain" description="PDZ" evidence="12">
    <location>
        <begin position="102"/>
        <end position="181"/>
    </location>
</feature>
<dbReference type="OrthoDB" id="9782003at2"/>
<feature type="transmembrane region" description="Helical" evidence="11">
    <location>
        <begin position="276"/>
        <end position="295"/>
    </location>
</feature>
<keyword evidence="6 13" id="KW-0378">Hydrolase</keyword>
<name>A0A0F3MLK2_9RICK</name>
<evidence type="ECO:0000256" key="4">
    <source>
        <dbReference type="ARBA" id="ARBA00022670"/>
    </source>
</evidence>
<evidence type="ECO:0000256" key="9">
    <source>
        <dbReference type="ARBA" id="ARBA00023049"/>
    </source>
</evidence>
<dbReference type="Gene3D" id="2.30.42.10">
    <property type="match status" value="1"/>
</dbReference>
<evidence type="ECO:0000313" key="13">
    <source>
        <dbReference type="EMBL" id="KJV56347.1"/>
    </source>
</evidence>
<dbReference type="STRING" id="1359168.OCHUTO_0505"/>
<dbReference type="InterPro" id="IPR041489">
    <property type="entry name" value="PDZ_6"/>
</dbReference>
<dbReference type="GO" id="GO:0004222">
    <property type="term" value="F:metalloendopeptidase activity"/>
    <property type="evidence" value="ECO:0007669"/>
    <property type="project" value="InterPro"/>
</dbReference>
<organism evidence="13 14">
    <name type="scientific">Orientia chuto str. Dubai</name>
    <dbReference type="NCBI Taxonomy" id="1359168"/>
    <lineage>
        <taxon>Bacteria</taxon>
        <taxon>Pseudomonadati</taxon>
        <taxon>Pseudomonadota</taxon>
        <taxon>Alphaproteobacteria</taxon>
        <taxon>Rickettsiales</taxon>
        <taxon>Rickettsiaceae</taxon>
        <taxon>Rickettsieae</taxon>
        <taxon>Orientia</taxon>
    </lineage>
</organism>
<dbReference type="PANTHER" id="PTHR42837:SF2">
    <property type="entry name" value="MEMBRANE METALLOPROTEASE ARASP2, CHLOROPLASTIC-RELATED"/>
    <property type="match status" value="1"/>
</dbReference>
<evidence type="ECO:0000256" key="8">
    <source>
        <dbReference type="ARBA" id="ARBA00022989"/>
    </source>
</evidence>
<evidence type="ECO:0000256" key="3">
    <source>
        <dbReference type="ARBA" id="ARBA00007931"/>
    </source>
</evidence>
<dbReference type="SUPFAM" id="SSF50156">
    <property type="entry name" value="PDZ domain-like"/>
    <property type="match status" value="1"/>
</dbReference>
<keyword evidence="9 13" id="KW-0482">Metalloprotease</keyword>
<dbReference type="Pfam" id="PF02163">
    <property type="entry name" value="Peptidase_M50"/>
    <property type="match status" value="1"/>
</dbReference>
<dbReference type="EC" id="3.4.24.-" evidence="13"/>
<comment type="cofactor">
    <cofactor evidence="1">
        <name>Zn(2+)</name>
        <dbReference type="ChEBI" id="CHEBI:29105"/>
    </cofactor>
</comment>
<evidence type="ECO:0000256" key="10">
    <source>
        <dbReference type="ARBA" id="ARBA00023136"/>
    </source>
</evidence>
<evidence type="ECO:0000256" key="2">
    <source>
        <dbReference type="ARBA" id="ARBA00004141"/>
    </source>
</evidence>
<feature type="transmembrane region" description="Helical" evidence="11">
    <location>
        <begin position="324"/>
        <end position="342"/>
    </location>
</feature>
<comment type="subcellular location">
    <subcellularLocation>
        <location evidence="2">Membrane</location>
        <topology evidence="2">Multi-pass membrane protein</topology>
    </subcellularLocation>
</comment>
<dbReference type="PATRIC" id="fig|1359168.3.peg.1277"/>
<keyword evidence="4 13" id="KW-0645">Protease</keyword>
<evidence type="ECO:0000256" key="1">
    <source>
        <dbReference type="ARBA" id="ARBA00001947"/>
    </source>
</evidence>
<keyword evidence="8 11" id="KW-1133">Transmembrane helix</keyword>
<dbReference type="CDD" id="cd06163">
    <property type="entry name" value="S2P-M50_PDZ_RseP-like"/>
    <property type="match status" value="1"/>
</dbReference>
<dbReference type="InterPro" id="IPR004387">
    <property type="entry name" value="Pept_M50_Zn"/>
</dbReference>
<protein>
    <submittedName>
        <fullName evidence="13">RIP metalloprotease RseP</fullName>
        <ecNumber evidence="13">3.4.24.-</ecNumber>
    </submittedName>
</protein>
<keyword evidence="5 11" id="KW-0812">Transmembrane</keyword>
<comment type="similarity">
    <text evidence="3">Belongs to the peptidase M50B family.</text>
</comment>
<evidence type="ECO:0000256" key="6">
    <source>
        <dbReference type="ARBA" id="ARBA00022801"/>
    </source>
</evidence>
<accession>A0A0F3MLK2</accession>
<dbReference type="GO" id="GO:0016020">
    <property type="term" value="C:membrane"/>
    <property type="evidence" value="ECO:0007669"/>
    <property type="project" value="UniProtKB-SubCell"/>
</dbReference>
<dbReference type="InterPro" id="IPR036034">
    <property type="entry name" value="PDZ_sf"/>
</dbReference>
<dbReference type="SMART" id="SM00228">
    <property type="entry name" value="PDZ"/>
    <property type="match status" value="1"/>
</dbReference>
<evidence type="ECO:0000256" key="7">
    <source>
        <dbReference type="ARBA" id="ARBA00022833"/>
    </source>
</evidence>
<evidence type="ECO:0000256" key="5">
    <source>
        <dbReference type="ARBA" id="ARBA00022692"/>
    </source>
</evidence>
<evidence type="ECO:0000256" key="11">
    <source>
        <dbReference type="SAM" id="Phobius"/>
    </source>
</evidence>
<keyword evidence="7" id="KW-0862">Zinc</keyword>
<comment type="caution">
    <text evidence="13">The sequence shown here is derived from an EMBL/GenBank/DDBJ whole genome shotgun (WGS) entry which is preliminary data.</text>
</comment>
<reference evidence="13 14" key="1">
    <citation type="submission" date="2015-02" db="EMBL/GenBank/DDBJ databases">
        <title>Genome Sequencing of Rickettsiales.</title>
        <authorList>
            <person name="Daugherty S.C."/>
            <person name="Su Q."/>
            <person name="Abolude K."/>
            <person name="Beier-Sexton M."/>
            <person name="Carlyon J.A."/>
            <person name="Carter R."/>
            <person name="Day N.P."/>
            <person name="Dumler S.J."/>
            <person name="Dyachenko V."/>
            <person name="Godinez A."/>
            <person name="Kurtti T.J."/>
            <person name="Lichay M."/>
            <person name="Mullins K.E."/>
            <person name="Ott S."/>
            <person name="Pappas-Brown V."/>
            <person name="Paris D.H."/>
            <person name="Patel P."/>
            <person name="Richards A.L."/>
            <person name="Sadzewicz L."/>
            <person name="Sears K."/>
            <person name="Seidman D."/>
            <person name="Sengamalay N."/>
            <person name="Stenos J."/>
            <person name="Tallon L.J."/>
            <person name="Vincent G."/>
            <person name="Fraser C.M."/>
            <person name="Munderloh U."/>
            <person name="Dunning-Hotopp J.C."/>
        </authorList>
    </citation>
    <scope>NUCLEOTIDE SEQUENCE [LARGE SCALE GENOMIC DNA]</scope>
    <source>
        <strain evidence="13 14">Fuller</strain>
    </source>
</reference>
<dbReference type="Pfam" id="PF17820">
    <property type="entry name" value="PDZ_6"/>
    <property type="match status" value="1"/>
</dbReference>
<dbReference type="GO" id="GO:0006508">
    <property type="term" value="P:proteolysis"/>
    <property type="evidence" value="ECO:0007669"/>
    <property type="project" value="UniProtKB-KW"/>
</dbReference>
<evidence type="ECO:0000313" key="14">
    <source>
        <dbReference type="Proteomes" id="UP000033616"/>
    </source>
</evidence>
<dbReference type="RefSeq" id="WP_045797206.1">
    <property type="nucleotide sequence ID" value="NZ_LANP01000010.1"/>
</dbReference>
<gene>
    <name evidence="13" type="primary">rseP</name>
    <name evidence="13" type="ORF">OCHUTO_0505</name>
</gene>
<dbReference type="Proteomes" id="UP000033616">
    <property type="component" value="Unassembled WGS sequence"/>
</dbReference>
<dbReference type="PANTHER" id="PTHR42837">
    <property type="entry name" value="REGULATOR OF SIGMA-E PROTEASE RSEP"/>
    <property type="match status" value="1"/>
</dbReference>
<keyword evidence="10 11" id="KW-0472">Membrane</keyword>
<sequence length="352" mass="39208">MFLVTTILSFIITTNFLIFVHEFGHYFCARWCGVYVQEFSIGLGKELFSFLDKNLTRWKVCILPLGGFVRMQQHSQNSKDKKNYNNQPIINKILIVLAGPAANFIFALAALTFLGSTYGKYTISSIVDRVIPGSAAHKAGIYEGDLITEVAGVKVYNFLDTMLIAFNYPDVPINVILERDNQLIEKNIVPQTKLYKLNGGEIKIGDLGIRGKLVHIRGTLLNSMLESVSYTVKLSKLIFITLWQKLTGQNSAAEVVGIVGIAYESSKAISRGGSNFLYFLVNLSISLGLMNLLPIPPLDGGRLLYLMYEIIAGRRSINLTVYNITMQLGTAIIIFLIVISVSNDIKNLLFKF</sequence>
<dbReference type="InterPro" id="IPR008915">
    <property type="entry name" value="Peptidase_M50"/>
</dbReference>
<dbReference type="AlphaFoldDB" id="A0A0F3MLK2"/>
<feature type="transmembrane region" description="Helical" evidence="11">
    <location>
        <begin position="93"/>
        <end position="114"/>
    </location>
</feature>
<evidence type="ECO:0000259" key="12">
    <source>
        <dbReference type="SMART" id="SM00228"/>
    </source>
</evidence>
<keyword evidence="14" id="KW-1185">Reference proteome</keyword>
<dbReference type="EMBL" id="LANP01000010">
    <property type="protein sequence ID" value="KJV56347.1"/>
    <property type="molecule type" value="Genomic_DNA"/>
</dbReference>
<dbReference type="InterPro" id="IPR001478">
    <property type="entry name" value="PDZ"/>
</dbReference>
<proteinExistence type="inferred from homology"/>